<evidence type="ECO:0000313" key="11">
    <source>
        <dbReference type="EMBL" id="ADY44002.1"/>
    </source>
</evidence>
<dbReference type="InterPro" id="IPR018610">
    <property type="entry name" value="UVSSA"/>
</dbReference>
<evidence type="ECO:0000259" key="10">
    <source>
        <dbReference type="Pfam" id="PF09740"/>
    </source>
</evidence>
<dbReference type="Pfam" id="PF20867">
    <property type="entry name" value="UVSSA_N"/>
    <property type="match status" value="1"/>
</dbReference>
<keyword evidence="9" id="KW-0234">DNA repair</keyword>
<dbReference type="InterPro" id="IPR049431">
    <property type="entry name" value="UVSSA_C"/>
</dbReference>
<comment type="subcellular location">
    <subcellularLocation>
        <location evidence="1">Chromosome</location>
    </subcellularLocation>
</comment>
<evidence type="ECO:0000256" key="7">
    <source>
        <dbReference type="ARBA" id="ARBA00022833"/>
    </source>
</evidence>
<dbReference type="GO" id="GO:0000993">
    <property type="term" value="F:RNA polymerase II complex binding"/>
    <property type="evidence" value="ECO:0007669"/>
    <property type="project" value="TreeGrafter"/>
</dbReference>
<proteinExistence type="evidence at transcript level"/>
<dbReference type="EMBL" id="JI169607">
    <property type="protein sequence ID" value="ADY44002.1"/>
    <property type="molecule type" value="mRNA"/>
</dbReference>
<evidence type="ECO:0000256" key="2">
    <source>
        <dbReference type="ARBA" id="ARBA00009240"/>
    </source>
</evidence>
<evidence type="ECO:0000256" key="8">
    <source>
        <dbReference type="ARBA" id="ARBA00023054"/>
    </source>
</evidence>
<dbReference type="PANTHER" id="PTHR28670">
    <property type="entry name" value="UV-STIMULATED SCAFFOLD PROTEIN A"/>
    <property type="match status" value="1"/>
</dbReference>
<keyword evidence="5" id="KW-0227">DNA damage</keyword>
<name>F1L1J8_ASCSU</name>
<dbReference type="GO" id="GO:0009411">
    <property type="term" value="P:response to UV"/>
    <property type="evidence" value="ECO:0007669"/>
    <property type="project" value="InterPro"/>
</dbReference>
<evidence type="ECO:0000256" key="3">
    <source>
        <dbReference type="ARBA" id="ARBA00022454"/>
    </source>
</evidence>
<keyword evidence="8" id="KW-0175">Coiled coil</keyword>
<evidence type="ECO:0000256" key="1">
    <source>
        <dbReference type="ARBA" id="ARBA00004286"/>
    </source>
</evidence>
<keyword evidence="4" id="KW-0479">Metal-binding</keyword>
<comment type="similarity">
    <text evidence="2">Belongs to the UVSSA family.</text>
</comment>
<dbReference type="InterPro" id="IPR049408">
    <property type="entry name" value="UVSSA_N_a-solenoid_rpt"/>
</dbReference>
<evidence type="ECO:0000256" key="9">
    <source>
        <dbReference type="ARBA" id="ARBA00023204"/>
    </source>
</evidence>
<reference evidence="11" key="1">
    <citation type="journal article" date="2011" name="Genome Res.">
        <title>Deep small RNA sequencing from the nematode Ascaris reveals conservation, functional diversification, and novel developmental profiles.</title>
        <authorList>
            <person name="Wang J."/>
            <person name="Czech B."/>
            <person name="Crunk A."/>
            <person name="Wallace A."/>
            <person name="Mitreva M."/>
            <person name="Hannon G.J."/>
            <person name="Davis R.E."/>
        </authorList>
    </citation>
    <scope>NUCLEOTIDE SEQUENCE</scope>
</reference>
<keyword evidence="6" id="KW-0863">Zinc-finger</keyword>
<protein>
    <recommendedName>
        <fullName evidence="10">UV-stimulated scaffold protein A C-terminal domain-containing protein</fullName>
    </recommendedName>
</protein>
<dbReference type="PANTHER" id="PTHR28670:SF1">
    <property type="entry name" value="UV-STIMULATED SCAFFOLD PROTEIN A"/>
    <property type="match status" value="1"/>
</dbReference>
<dbReference type="GO" id="GO:0005694">
    <property type="term" value="C:chromosome"/>
    <property type="evidence" value="ECO:0007669"/>
    <property type="project" value="UniProtKB-SubCell"/>
</dbReference>
<keyword evidence="7" id="KW-0862">Zinc</keyword>
<evidence type="ECO:0000256" key="4">
    <source>
        <dbReference type="ARBA" id="ARBA00022723"/>
    </source>
</evidence>
<evidence type="ECO:0000256" key="5">
    <source>
        <dbReference type="ARBA" id="ARBA00022763"/>
    </source>
</evidence>
<feature type="domain" description="UV-stimulated scaffold protein A C-terminal" evidence="10">
    <location>
        <begin position="405"/>
        <end position="509"/>
    </location>
</feature>
<dbReference type="Pfam" id="PF09740">
    <property type="entry name" value="DUF2043"/>
    <property type="match status" value="1"/>
</dbReference>
<dbReference type="AlphaFoldDB" id="F1L1J8"/>
<sequence>MGQTAEFIAAKRCIYFILRDFDYEKRELNAIRLKELKNLVKNHSNIIVDLVDHLFKFVRQENSDRRLAILLICDHFFQRSHLFRTELTNSLQDFLVYTAETDPLHHPLPSPKEASNALKMETLKLMKIWHEKFSSAYPKLDHAYNFLRSSKAFDFERADAQLQVERIRAEEAQRRQEMLAKRVIDEVMKEMNERRMDIKKCLDETRNALELLVPKFIPDDMPQSSTSCDDNGDQTALSAFVGTDSISIVIPVEGPVIKRDESNEAIIGSLLDCVKLLHFYEKLLSRWIKKFTKFGGRCAEGSVKEAIDLKARVALELERCNELKLNGLRKRKNGSESESDDFEDVPEKEGLELEFKRPYDIPSHILARINEMDADEQSCSSGKVITKSKSDCSLAGNDDKRNAPQIPTLSFGLDLKYWGEKDVQPAEIPRNNSDCHRFWRPSDDSNTTCNDETEVYRSRVMTFVGEEQRATRQCRAPLRDGSLCPRMDKHKCPIHGLIVDRDQMGFPTQELPQCSKKPTESKEDEEYLRDVEAAIGVDLRFNKKGKRKKQTKKQRIAPSQEVRMRLEKKLLDRRTMKRVSATLDAIRKARAAKNFEHQFNYALSRT</sequence>
<keyword evidence="3" id="KW-0158">Chromosome</keyword>
<organism evidence="11">
    <name type="scientific">Ascaris suum</name>
    <name type="common">Pig roundworm</name>
    <name type="synonym">Ascaris lumbricoides</name>
    <dbReference type="NCBI Taxonomy" id="6253"/>
    <lineage>
        <taxon>Eukaryota</taxon>
        <taxon>Metazoa</taxon>
        <taxon>Ecdysozoa</taxon>
        <taxon>Nematoda</taxon>
        <taxon>Chromadorea</taxon>
        <taxon>Rhabditida</taxon>
        <taxon>Spirurina</taxon>
        <taxon>Ascaridomorpha</taxon>
        <taxon>Ascaridoidea</taxon>
        <taxon>Ascarididae</taxon>
        <taxon>Ascaris</taxon>
    </lineage>
</organism>
<dbReference type="GO" id="GO:0006283">
    <property type="term" value="P:transcription-coupled nucleotide-excision repair"/>
    <property type="evidence" value="ECO:0007669"/>
    <property type="project" value="TreeGrafter"/>
</dbReference>
<accession>F1L1J8</accession>
<evidence type="ECO:0000256" key="6">
    <source>
        <dbReference type="ARBA" id="ARBA00022771"/>
    </source>
</evidence>
<dbReference type="GO" id="GO:0008270">
    <property type="term" value="F:zinc ion binding"/>
    <property type="evidence" value="ECO:0007669"/>
    <property type="project" value="UniProtKB-KW"/>
</dbReference>